<dbReference type="InterPro" id="IPR005151">
    <property type="entry name" value="Tail-specific_protease"/>
</dbReference>
<dbReference type="AlphaFoldDB" id="A0A023BY66"/>
<accession>A0A023BY66</accession>
<dbReference type="Proteomes" id="UP000023541">
    <property type="component" value="Unassembled WGS sequence"/>
</dbReference>
<dbReference type="Gene3D" id="3.30.750.44">
    <property type="match status" value="1"/>
</dbReference>
<dbReference type="eggNOG" id="COG0793">
    <property type="taxonomic scope" value="Bacteria"/>
</dbReference>
<keyword evidence="3" id="KW-1185">Reference proteome</keyword>
<dbReference type="GO" id="GO:0006508">
    <property type="term" value="P:proteolysis"/>
    <property type="evidence" value="ECO:0007669"/>
    <property type="project" value="InterPro"/>
</dbReference>
<dbReference type="SUPFAM" id="SSF52096">
    <property type="entry name" value="ClpP/crotonase"/>
    <property type="match status" value="1"/>
</dbReference>
<dbReference type="EMBL" id="AQRA01000002">
    <property type="protein sequence ID" value="EZH74904.1"/>
    <property type="molecule type" value="Genomic_DNA"/>
</dbReference>
<feature type="domain" description="Tail specific protease" evidence="1">
    <location>
        <begin position="229"/>
        <end position="438"/>
    </location>
</feature>
<reference evidence="2 3" key="1">
    <citation type="submission" date="2014-04" db="EMBL/GenBank/DDBJ databases">
        <title>Aquimarina sp. 22II-S11-z7 Genome Sequencing.</title>
        <authorList>
            <person name="Lai Q."/>
        </authorList>
    </citation>
    <scope>NUCLEOTIDE SEQUENCE [LARGE SCALE GENOMIC DNA]</scope>
    <source>
        <strain evidence="2 3">22II-S11-z7</strain>
    </source>
</reference>
<dbReference type="OrthoDB" id="6397760at2"/>
<comment type="caution">
    <text evidence="2">The sequence shown here is derived from an EMBL/GenBank/DDBJ whole genome shotgun (WGS) entry which is preliminary data.</text>
</comment>
<evidence type="ECO:0000313" key="3">
    <source>
        <dbReference type="Proteomes" id="UP000023541"/>
    </source>
</evidence>
<dbReference type="CDD" id="cd07563">
    <property type="entry name" value="Peptidase_S41_IRBP"/>
    <property type="match status" value="1"/>
</dbReference>
<dbReference type="GO" id="GO:0008236">
    <property type="term" value="F:serine-type peptidase activity"/>
    <property type="evidence" value="ECO:0007669"/>
    <property type="project" value="InterPro"/>
</dbReference>
<dbReference type="Gene3D" id="3.90.226.10">
    <property type="entry name" value="2-enoyl-CoA Hydratase, Chain A, domain 1"/>
    <property type="match status" value="1"/>
</dbReference>
<gene>
    <name evidence="2" type="ORF">ATO12_09225</name>
</gene>
<evidence type="ECO:0000259" key="1">
    <source>
        <dbReference type="SMART" id="SM00245"/>
    </source>
</evidence>
<sequence length="464" mass="51569">MNLHNGIKNLKRCFLILSVILFTACQSDDDQPQPEPEKTINGFWLAEDKGYVVKITDTTKVLYGINSIGCTIIENNFVPEESWGVPLDLIGPDKLVGAPELSASSIEFKRLLNQNEFCLPNQIANTKDPKINFDHFWNIFNDYYAFFETRNVNWSQYKNLREQVTSENFYDILQELVFLLKDGHVGIDDEANNIAIDAGSPDLISRLNSSLSGNLLIQSGEDYNTLYNQKLQTIAVKYLDNEFKADEKGKIVWGMIGNDIAYINILGMEGYSDTTKNEMEILNSVLDKIMNDLKGAAVSKLIIDVRFNGGGYDMASVNIASRFLDHERLAFSKKAKLGDGFTKSTSVSMTPKGDFQFKEDIVVLTSPLTASAAEVFTLCMKDLPYVTLVGDNTNGVFSDILAHTLPNGASIALSNEVYSDANGKVYEAIGVGPSEENKIPLFSNDDFVNEKDSGIERAITLLNK</sequence>
<name>A0A023BY66_9FLAO</name>
<dbReference type="RefSeq" id="WP_034239800.1">
    <property type="nucleotide sequence ID" value="NZ_AQRA01000002.1"/>
</dbReference>
<protein>
    <recommendedName>
        <fullName evidence="1">Tail specific protease domain-containing protein</fullName>
    </recommendedName>
</protein>
<dbReference type="PANTHER" id="PTHR11261">
    <property type="entry name" value="INTERPHOTORECEPTOR RETINOID-BINDING PROTEIN"/>
    <property type="match status" value="1"/>
</dbReference>
<organism evidence="2 3">
    <name type="scientific">Aquimarina atlantica</name>
    <dbReference type="NCBI Taxonomy" id="1317122"/>
    <lineage>
        <taxon>Bacteria</taxon>
        <taxon>Pseudomonadati</taxon>
        <taxon>Bacteroidota</taxon>
        <taxon>Flavobacteriia</taxon>
        <taxon>Flavobacteriales</taxon>
        <taxon>Flavobacteriaceae</taxon>
        <taxon>Aquimarina</taxon>
    </lineage>
</organism>
<dbReference type="Pfam" id="PF03572">
    <property type="entry name" value="Peptidase_S41"/>
    <property type="match status" value="1"/>
</dbReference>
<dbReference type="InterPro" id="IPR029045">
    <property type="entry name" value="ClpP/crotonase-like_dom_sf"/>
</dbReference>
<dbReference type="PANTHER" id="PTHR11261:SF3">
    <property type="entry name" value="RETINOL-BINDING PROTEIN 3"/>
    <property type="match status" value="1"/>
</dbReference>
<proteinExistence type="predicted"/>
<evidence type="ECO:0000313" key="2">
    <source>
        <dbReference type="EMBL" id="EZH74904.1"/>
    </source>
</evidence>
<dbReference type="SMART" id="SM00245">
    <property type="entry name" value="TSPc"/>
    <property type="match status" value="1"/>
</dbReference>
<dbReference type="STRING" id="1317122.ATO12_09225"/>